<name>A0A653BFR3_CALMS</name>
<dbReference type="InterPro" id="IPR015947">
    <property type="entry name" value="PUA-like_sf"/>
</dbReference>
<dbReference type="Pfam" id="PF26292">
    <property type="entry name" value="PUA_elF2D"/>
    <property type="match status" value="1"/>
</dbReference>
<sequence length="570" mass="64423">MFKKPIKIKTNTQVKVSERKHFRETLKTAFPKLTEADLDDLLAKKNTLNHVKIVTHDDTIVQVYTIQKQPMLFDVRGQILPTVYFLWKFPDVLESFATHDNVLTYLRSGADLMLPGVVTPPSHTNIPKYGNIQANDVVYVHFTTNRAAVAVGLACHSSGGLMLANGKGKCVNIYHCYGDFLCNLDTTETIKLPNLGPPKWMQMNDYETDFPMLGSTSSSTRLESCSQKNVIDEKSGTDMIVPEDLDTIECENTEDVKEMTTEGMDEVVTYCFLGALKYSKNITLPVLTSNFYKLHMLPLCPPNKNMDIKKSSFKRLKMFLEKMDQEGLITVREIKKGVEAIVHINKDHPRYAAFYIDPKDRYKKDDKENVDGSKTDVTESYIVNSKVLPLFVADGYKKEDTVSVPAIRSCVVKYVKGLNLQCEDNPRLIQPKEIMADICKTENPITWEEAIEHVCHSMKSCFKVKSAQGLELVNKGKVSPITMTVSTRSANKKVTLVDNLEVFGINMAEFAKECQHGVAASTSISKPPDRKNEQLLVQGNQVIFIYKLLTEKYKVPKKYIRGLEFAPKKK</sequence>
<evidence type="ECO:0000313" key="4">
    <source>
        <dbReference type="Proteomes" id="UP000410492"/>
    </source>
</evidence>
<proteinExistence type="predicted"/>
<dbReference type="InterPro" id="IPR057429">
    <property type="entry name" value="WH_eIF2D"/>
</dbReference>
<feature type="domain" description="SUI1" evidence="2">
    <location>
        <begin position="481"/>
        <end position="553"/>
    </location>
</feature>
<dbReference type="InterPro" id="IPR048248">
    <property type="entry name" value="PUA_eIF2d-like"/>
</dbReference>
<dbReference type="PANTHER" id="PTHR12217">
    <property type="entry name" value="EUKARYOTIC TRANSLATION INITIATION FACTOR 2D"/>
    <property type="match status" value="1"/>
</dbReference>
<dbReference type="InterPro" id="IPR001950">
    <property type="entry name" value="SUI1"/>
</dbReference>
<dbReference type="InterPro" id="IPR048247">
    <property type="entry name" value="eIF2D_N"/>
</dbReference>
<dbReference type="SUPFAM" id="SSF88697">
    <property type="entry name" value="PUA domain-like"/>
    <property type="match status" value="1"/>
</dbReference>
<dbReference type="GO" id="GO:0003723">
    <property type="term" value="F:RNA binding"/>
    <property type="evidence" value="ECO:0007669"/>
    <property type="project" value="InterPro"/>
</dbReference>
<dbReference type="FunFam" id="3.30.780.10:FF:000016">
    <property type="entry name" value="eukaryotic translation initiation factor 2D"/>
    <property type="match status" value="1"/>
</dbReference>
<dbReference type="InterPro" id="IPR004521">
    <property type="entry name" value="Uncharacterised_CHP00451"/>
</dbReference>
<dbReference type="GO" id="GO:0003743">
    <property type="term" value="F:translation initiation factor activity"/>
    <property type="evidence" value="ECO:0007669"/>
    <property type="project" value="InterPro"/>
</dbReference>
<dbReference type="AlphaFoldDB" id="A0A653BFR3"/>
<dbReference type="InterPro" id="IPR036877">
    <property type="entry name" value="SUI1_dom_sf"/>
</dbReference>
<evidence type="ECO:0000259" key="2">
    <source>
        <dbReference type="PROSITE" id="PS50296"/>
    </source>
</evidence>
<dbReference type="GO" id="GO:0001731">
    <property type="term" value="P:formation of translation preinitiation complex"/>
    <property type="evidence" value="ECO:0007669"/>
    <property type="project" value="InterPro"/>
</dbReference>
<evidence type="ECO:0000256" key="1">
    <source>
        <dbReference type="ARBA" id="ARBA00022490"/>
    </source>
</evidence>
<dbReference type="CDD" id="cd11608">
    <property type="entry name" value="eIF2D_C"/>
    <property type="match status" value="1"/>
</dbReference>
<reference evidence="3 4" key="1">
    <citation type="submission" date="2019-01" db="EMBL/GenBank/DDBJ databases">
        <authorList>
            <person name="Sayadi A."/>
        </authorList>
    </citation>
    <scope>NUCLEOTIDE SEQUENCE [LARGE SCALE GENOMIC DNA]</scope>
</reference>
<dbReference type="Pfam" id="PF17832">
    <property type="entry name" value="Pre-PUA"/>
    <property type="match status" value="1"/>
</dbReference>
<dbReference type="Pfam" id="PF01253">
    <property type="entry name" value="SUI1"/>
    <property type="match status" value="1"/>
</dbReference>
<evidence type="ECO:0000313" key="3">
    <source>
        <dbReference type="EMBL" id="VEN34420.1"/>
    </source>
</evidence>
<dbReference type="CDD" id="cd21156">
    <property type="entry name" value="PUA_eIF2d-like"/>
    <property type="match status" value="1"/>
</dbReference>
<dbReference type="SUPFAM" id="SSF47592">
    <property type="entry name" value="SWIB/MDM2 domain"/>
    <property type="match status" value="1"/>
</dbReference>
<dbReference type="EMBL" id="CAACVG010000664">
    <property type="protein sequence ID" value="VEN34420.1"/>
    <property type="molecule type" value="Genomic_DNA"/>
</dbReference>
<dbReference type="PANTHER" id="PTHR12217:SF4">
    <property type="entry name" value="EUKARYOTIC TRANSLATION INITIATION FACTOR 2D"/>
    <property type="match status" value="1"/>
</dbReference>
<dbReference type="NCBIfam" id="TIGR00451">
    <property type="entry name" value="unchar_dom_2"/>
    <property type="match status" value="1"/>
</dbReference>
<dbReference type="PROSITE" id="PS50890">
    <property type="entry name" value="PUA"/>
    <property type="match status" value="1"/>
</dbReference>
<dbReference type="InterPro" id="IPR041366">
    <property type="entry name" value="Pre-PUA"/>
</dbReference>
<keyword evidence="1" id="KW-0963">Cytoplasm</keyword>
<dbReference type="Gene3D" id="3.10.400.20">
    <property type="match status" value="1"/>
</dbReference>
<accession>A0A653BFR3</accession>
<gene>
    <name evidence="3" type="ORF">CALMAC_LOCUS621</name>
</gene>
<dbReference type="Pfam" id="PF25304">
    <property type="entry name" value="WHD_eIF2D"/>
    <property type="match status" value="1"/>
</dbReference>
<dbReference type="InterPro" id="IPR039757">
    <property type="entry name" value="EIF2D"/>
</dbReference>
<dbReference type="InterPro" id="IPR058886">
    <property type="entry name" value="SWIB_eIF2D"/>
</dbReference>
<dbReference type="Proteomes" id="UP000410492">
    <property type="component" value="Unassembled WGS sequence"/>
</dbReference>
<dbReference type="InterPro" id="IPR039759">
    <property type="entry name" value="eIF2D_SUI1"/>
</dbReference>
<organism evidence="3 4">
    <name type="scientific">Callosobruchus maculatus</name>
    <name type="common">Southern cowpea weevil</name>
    <name type="synonym">Pulse bruchid</name>
    <dbReference type="NCBI Taxonomy" id="64391"/>
    <lineage>
        <taxon>Eukaryota</taxon>
        <taxon>Metazoa</taxon>
        <taxon>Ecdysozoa</taxon>
        <taxon>Arthropoda</taxon>
        <taxon>Hexapoda</taxon>
        <taxon>Insecta</taxon>
        <taxon>Pterygota</taxon>
        <taxon>Neoptera</taxon>
        <taxon>Endopterygota</taxon>
        <taxon>Coleoptera</taxon>
        <taxon>Polyphaga</taxon>
        <taxon>Cucujiformia</taxon>
        <taxon>Chrysomeloidea</taxon>
        <taxon>Chrysomelidae</taxon>
        <taxon>Bruchinae</taxon>
        <taxon>Bruchini</taxon>
        <taxon>Callosobruchus</taxon>
    </lineage>
</organism>
<dbReference type="PROSITE" id="PS50296">
    <property type="entry name" value="SUI1"/>
    <property type="match status" value="1"/>
</dbReference>
<dbReference type="InterPro" id="IPR036885">
    <property type="entry name" value="SWIB_MDM2_dom_sf"/>
</dbReference>
<keyword evidence="4" id="KW-1185">Reference proteome</keyword>
<dbReference type="Gene3D" id="3.30.780.10">
    <property type="entry name" value="SUI1-like domain"/>
    <property type="match status" value="1"/>
</dbReference>
<dbReference type="CDD" id="cd11610">
    <property type="entry name" value="eIF2D_N"/>
    <property type="match status" value="1"/>
</dbReference>
<protein>
    <recommendedName>
        <fullName evidence="2">SUI1 domain-containing protein</fullName>
    </recommendedName>
</protein>
<dbReference type="OrthoDB" id="199771at2759"/>
<dbReference type="SUPFAM" id="SSF55159">
    <property type="entry name" value="eIF1-like"/>
    <property type="match status" value="1"/>
</dbReference>
<dbReference type="Pfam" id="PF26291">
    <property type="entry name" value="SWIB_eIF2D"/>
    <property type="match status" value="1"/>
</dbReference>